<dbReference type="Proteomes" id="UP001187531">
    <property type="component" value="Unassembled WGS sequence"/>
</dbReference>
<dbReference type="GO" id="GO:0005777">
    <property type="term" value="C:peroxisome"/>
    <property type="evidence" value="ECO:0007669"/>
    <property type="project" value="UniProtKB-SubCell"/>
</dbReference>
<dbReference type="PROSITE" id="PS51387">
    <property type="entry name" value="FAD_PCMH"/>
    <property type="match status" value="1"/>
</dbReference>
<evidence type="ECO:0000256" key="2">
    <source>
        <dbReference type="ARBA" id="ARBA00008000"/>
    </source>
</evidence>
<evidence type="ECO:0000256" key="3">
    <source>
        <dbReference type="ARBA" id="ARBA00023140"/>
    </source>
</evidence>
<feature type="domain" description="FAD-binding PCMH-type" evidence="4">
    <location>
        <begin position="56"/>
        <end position="150"/>
    </location>
</feature>
<protein>
    <recommendedName>
        <fullName evidence="4">FAD-binding PCMH-type domain-containing protein</fullName>
    </recommendedName>
</protein>
<comment type="subcellular location">
    <subcellularLocation>
        <location evidence="1">Peroxisome</location>
    </subcellularLocation>
</comment>
<evidence type="ECO:0000256" key="1">
    <source>
        <dbReference type="ARBA" id="ARBA00004275"/>
    </source>
</evidence>
<comment type="caution">
    <text evidence="5">The sequence shown here is derived from an EMBL/GenBank/DDBJ whole genome shotgun (WGS) entry which is preliminary data.</text>
</comment>
<reference evidence="5" key="1">
    <citation type="submission" date="2023-07" db="EMBL/GenBank/DDBJ databases">
        <title>Chromosome-level genome assembly of Artemia franciscana.</title>
        <authorList>
            <person name="Jo E."/>
        </authorList>
    </citation>
    <scope>NUCLEOTIDE SEQUENCE</scope>
    <source>
        <tissue evidence="5">Whole body</tissue>
    </source>
</reference>
<accession>A0AA88IBQ6</accession>
<dbReference type="GO" id="GO:1903457">
    <property type="term" value="P:lactate catabolic process"/>
    <property type="evidence" value="ECO:0007669"/>
    <property type="project" value="TreeGrafter"/>
</dbReference>
<dbReference type="InterPro" id="IPR006094">
    <property type="entry name" value="Oxid_FAD_bind_N"/>
</dbReference>
<dbReference type="InterPro" id="IPR016166">
    <property type="entry name" value="FAD-bd_PCMH"/>
</dbReference>
<dbReference type="GO" id="GO:0071949">
    <property type="term" value="F:FAD binding"/>
    <property type="evidence" value="ECO:0007669"/>
    <property type="project" value="InterPro"/>
</dbReference>
<organism evidence="5 6">
    <name type="scientific">Artemia franciscana</name>
    <name type="common">Brine shrimp</name>
    <name type="synonym">Artemia sanfranciscana</name>
    <dbReference type="NCBI Taxonomy" id="6661"/>
    <lineage>
        <taxon>Eukaryota</taxon>
        <taxon>Metazoa</taxon>
        <taxon>Ecdysozoa</taxon>
        <taxon>Arthropoda</taxon>
        <taxon>Crustacea</taxon>
        <taxon>Branchiopoda</taxon>
        <taxon>Anostraca</taxon>
        <taxon>Artemiidae</taxon>
        <taxon>Artemia</taxon>
    </lineage>
</organism>
<evidence type="ECO:0000313" key="6">
    <source>
        <dbReference type="Proteomes" id="UP001187531"/>
    </source>
</evidence>
<sequence length="150" mass="16199">MIRSVAVAAGRFWTDTDLPNQVEDLKTLLSGIVGKESVSNAGIVCEQHGRDEGPSMPSPADLVIWPKTTEEVSEVAKLLFAKNVAMIPFGTGTGLESGVCAVQGGVSIDLSKMDQITAFNPEDFDITVQPGITRQMLNHHLKDYGLWFPV</sequence>
<dbReference type="Pfam" id="PF01565">
    <property type="entry name" value="FAD_binding_4"/>
    <property type="match status" value="1"/>
</dbReference>
<dbReference type="PANTHER" id="PTHR11748:SF111">
    <property type="entry name" value="D-LACTATE DEHYDROGENASE, MITOCHONDRIAL-RELATED"/>
    <property type="match status" value="1"/>
</dbReference>
<evidence type="ECO:0000313" key="5">
    <source>
        <dbReference type="EMBL" id="KAK2723621.1"/>
    </source>
</evidence>
<dbReference type="InterPro" id="IPR036318">
    <property type="entry name" value="FAD-bd_PCMH-like_sf"/>
</dbReference>
<keyword evidence="6" id="KW-1185">Reference proteome</keyword>
<keyword evidence="3" id="KW-0576">Peroxisome</keyword>
<dbReference type="GO" id="GO:0004458">
    <property type="term" value="F:D-lactate dehydrogenase (cytochrome) activity"/>
    <property type="evidence" value="ECO:0007669"/>
    <property type="project" value="TreeGrafter"/>
</dbReference>
<proteinExistence type="inferred from homology"/>
<name>A0AA88IBQ6_ARTSF</name>
<dbReference type="InterPro" id="IPR016169">
    <property type="entry name" value="FAD-bd_PCMH_sub2"/>
</dbReference>
<dbReference type="SUPFAM" id="SSF56176">
    <property type="entry name" value="FAD-binding/transporter-associated domain-like"/>
    <property type="match status" value="1"/>
</dbReference>
<dbReference type="GO" id="GO:0005739">
    <property type="term" value="C:mitochondrion"/>
    <property type="evidence" value="ECO:0007669"/>
    <property type="project" value="TreeGrafter"/>
</dbReference>
<dbReference type="EMBL" id="JAVRJZ010000004">
    <property type="protein sequence ID" value="KAK2723621.1"/>
    <property type="molecule type" value="Genomic_DNA"/>
</dbReference>
<dbReference type="AlphaFoldDB" id="A0AA88IBQ6"/>
<gene>
    <name evidence="5" type="ORF">QYM36_002084</name>
</gene>
<dbReference type="PANTHER" id="PTHR11748">
    <property type="entry name" value="D-LACTATE DEHYDROGENASE"/>
    <property type="match status" value="1"/>
</dbReference>
<dbReference type="GO" id="GO:0008720">
    <property type="term" value="F:D-lactate dehydrogenase (NAD+) activity"/>
    <property type="evidence" value="ECO:0007669"/>
    <property type="project" value="TreeGrafter"/>
</dbReference>
<feature type="non-terminal residue" evidence="5">
    <location>
        <position position="1"/>
    </location>
</feature>
<evidence type="ECO:0000259" key="4">
    <source>
        <dbReference type="PROSITE" id="PS51387"/>
    </source>
</evidence>
<comment type="similarity">
    <text evidence="2">Belongs to the FAD-binding oxidoreductase/transferase type 4 family.</text>
</comment>
<dbReference type="Gene3D" id="3.30.465.10">
    <property type="match status" value="1"/>
</dbReference>